<protein>
    <recommendedName>
        <fullName evidence="6">NADH-quinone oxidoreductase subunit I</fullName>
        <ecNumber evidence="6">7.1.1.-</ecNumber>
    </recommendedName>
    <alternativeName>
        <fullName evidence="6">NADH dehydrogenase I subunit I</fullName>
    </alternativeName>
    <alternativeName>
        <fullName evidence="6">NDH-1 subunit I</fullName>
    </alternativeName>
</protein>
<evidence type="ECO:0000256" key="3">
    <source>
        <dbReference type="ARBA" id="ARBA00022737"/>
    </source>
</evidence>
<feature type="binding site" evidence="6">
    <location>
        <position position="121"/>
    </location>
    <ligand>
        <name>[4Fe-4S] cluster</name>
        <dbReference type="ChEBI" id="CHEBI:49883"/>
        <label>2</label>
    </ligand>
</feature>
<keyword evidence="6" id="KW-1278">Translocase</keyword>
<dbReference type="Proteomes" id="UP000709959">
    <property type="component" value="Unassembled WGS sequence"/>
</dbReference>
<dbReference type="PANTHER" id="PTHR10849">
    <property type="entry name" value="NADH DEHYDROGENASE UBIQUINONE IRON-SULFUR PROTEIN 8, MITOCHONDRIAL"/>
    <property type="match status" value="1"/>
</dbReference>
<comment type="catalytic activity">
    <reaction evidence="6">
        <text>a quinone + NADH + 5 H(+)(in) = a quinol + NAD(+) + 4 H(+)(out)</text>
        <dbReference type="Rhea" id="RHEA:57888"/>
        <dbReference type="ChEBI" id="CHEBI:15378"/>
        <dbReference type="ChEBI" id="CHEBI:24646"/>
        <dbReference type="ChEBI" id="CHEBI:57540"/>
        <dbReference type="ChEBI" id="CHEBI:57945"/>
        <dbReference type="ChEBI" id="CHEBI:132124"/>
    </reaction>
</comment>
<feature type="binding site" evidence="6">
    <location>
        <position position="131"/>
    </location>
    <ligand>
        <name>[4Fe-4S] cluster</name>
        <dbReference type="ChEBI" id="CHEBI:49883"/>
        <label>1</label>
    </ligand>
</feature>
<feature type="domain" description="4Fe-4S ferredoxin-type" evidence="8">
    <location>
        <begin position="65"/>
        <end position="95"/>
    </location>
</feature>
<evidence type="ECO:0000256" key="4">
    <source>
        <dbReference type="ARBA" id="ARBA00023004"/>
    </source>
</evidence>
<dbReference type="AlphaFoldDB" id="A0A936F2B0"/>
<keyword evidence="6" id="KW-1003">Cell membrane</keyword>
<dbReference type="HAMAP" id="MF_01351">
    <property type="entry name" value="NDH1_NuoI"/>
    <property type="match status" value="1"/>
</dbReference>
<keyword evidence="4 6" id="KW-0408">Iron</keyword>
<keyword evidence="1 6" id="KW-0004">4Fe-4S</keyword>
<dbReference type="EC" id="7.1.1.-" evidence="6"/>
<evidence type="ECO:0000256" key="5">
    <source>
        <dbReference type="ARBA" id="ARBA00023014"/>
    </source>
</evidence>
<gene>
    <name evidence="6" type="primary">nuoI</name>
    <name evidence="9" type="ORF">IPN91_07675</name>
</gene>
<sequence length="187" mass="21848">MGVVVKKAELSWLDRTYVWPVMKGMAITFEHFIKQLFTPTSKRYTIQYPEMKKEMPDGYRGLHELKRFEDGAIKCVACFMCQEACPARCISIEAEEFSDLNITQGFEEKRPAQFKIDMLRCIYCGMCEEACPKDAIWLRKDYEVAAYDRLSMQYGKWDLMNTYAETDGKDRISQDPTPTVPRRTIVM</sequence>
<keyword evidence="6" id="KW-0472">Membrane</keyword>
<keyword evidence="3" id="KW-0677">Repeat</keyword>
<dbReference type="EMBL" id="JADKCH010000005">
    <property type="protein sequence ID" value="MBK8572520.1"/>
    <property type="molecule type" value="Genomic_DNA"/>
</dbReference>
<feature type="binding site" evidence="6">
    <location>
        <position position="81"/>
    </location>
    <ligand>
        <name>[4Fe-4S] cluster</name>
        <dbReference type="ChEBI" id="CHEBI:49883"/>
        <label>1</label>
    </ligand>
</feature>
<evidence type="ECO:0000256" key="7">
    <source>
        <dbReference type="SAM" id="MobiDB-lite"/>
    </source>
</evidence>
<keyword evidence="6" id="KW-0830">Ubiquinone</keyword>
<evidence type="ECO:0000256" key="6">
    <source>
        <dbReference type="HAMAP-Rule" id="MF_01351"/>
    </source>
</evidence>
<feature type="binding site" evidence="6">
    <location>
        <position position="75"/>
    </location>
    <ligand>
        <name>[4Fe-4S] cluster</name>
        <dbReference type="ChEBI" id="CHEBI:49883"/>
        <label>1</label>
    </ligand>
</feature>
<feature type="binding site" evidence="6">
    <location>
        <position position="124"/>
    </location>
    <ligand>
        <name>[4Fe-4S] cluster</name>
        <dbReference type="ChEBI" id="CHEBI:49883"/>
        <label>2</label>
    </ligand>
</feature>
<reference evidence="9 10" key="1">
    <citation type="submission" date="2020-10" db="EMBL/GenBank/DDBJ databases">
        <title>Connecting structure to function with the recovery of over 1000 high-quality activated sludge metagenome-assembled genomes encoding full-length rRNA genes using long-read sequencing.</title>
        <authorList>
            <person name="Singleton C.M."/>
            <person name="Petriglieri F."/>
            <person name="Kristensen J.M."/>
            <person name="Kirkegaard R.H."/>
            <person name="Michaelsen T.Y."/>
            <person name="Andersen M.H."/>
            <person name="Karst S.M."/>
            <person name="Dueholm M.S."/>
            <person name="Nielsen P.H."/>
            <person name="Albertsen M."/>
        </authorList>
    </citation>
    <scope>NUCLEOTIDE SEQUENCE [LARGE SCALE GENOMIC DNA]</scope>
    <source>
        <strain evidence="9">OdNE_18-Q3-R46-58_MAXAC.008</strain>
    </source>
</reference>
<comment type="function">
    <text evidence="6">NDH-1 shuttles electrons from NADH, via FMN and iron-sulfur (Fe-S) centers, to quinones in the respiratory chain. The immediate electron acceptor for the enzyme in this species is believed to be ubiquinone. Couples the redox reaction to proton translocation (for every two electrons transferred, four hydrogen ions are translocated across the cytoplasmic membrane), and thus conserves the redox energy in a proton gradient.</text>
</comment>
<comment type="subunit">
    <text evidence="6">NDH-1 is composed of 14 different subunits. Subunits NuoA, H, J, K, L, M, N constitute the membrane sector of the complex.</text>
</comment>
<keyword evidence="6" id="KW-0520">NAD</keyword>
<comment type="cofactor">
    <cofactor evidence="6">
        <name>[4Fe-4S] cluster</name>
        <dbReference type="ChEBI" id="CHEBI:49883"/>
    </cofactor>
    <text evidence="6">Binds 2 [4Fe-4S] clusters per subunit.</text>
</comment>
<keyword evidence="2 6" id="KW-0479">Metal-binding</keyword>
<organism evidence="9 10">
    <name type="scientific">Candidatus Geothrix odensensis</name>
    <dbReference type="NCBI Taxonomy" id="2954440"/>
    <lineage>
        <taxon>Bacteria</taxon>
        <taxon>Pseudomonadati</taxon>
        <taxon>Acidobacteriota</taxon>
        <taxon>Holophagae</taxon>
        <taxon>Holophagales</taxon>
        <taxon>Holophagaceae</taxon>
        <taxon>Geothrix</taxon>
    </lineage>
</organism>
<feature type="binding site" evidence="6">
    <location>
        <position position="85"/>
    </location>
    <ligand>
        <name>[4Fe-4S] cluster</name>
        <dbReference type="ChEBI" id="CHEBI:49883"/>
        <label>2</label>
    </ligand>
</feature>
<feature type="domain" description="4Fe-4S ferredoxin-type" evidence="8">
    <location>
        <begin position="112"/>
        <end position="141"/>
    </location>
</feature>
<evidence type="ECO:0000313" key="10">
    <source>
        <dbReference type="Proteomes" id="UP000709959"/>
    </source>
</evidence>
<proteinExistence type="inferred from homology"/>
<dbReference type="Gene3D" id="3.30.70.3270">
    <property type="match status" value="1"/>
</dbReference>
<feature type="region of interest" description="Disordered" evidence="7">
    <location>
        <begin position="168"/>
        <end position="187"/>
    </location>
</feature>
<dbReference type="GO" id="GO:0051539">
    <property type="term" value="F:4 iron, 4 sulfur cluster binding"/>
    <property type="evidence" value="ECO:0007669"/>
    <property type="project" value="UniProtKB-KW"/>
</dbReference>
<keyword evidence="6" id="KW-0874">Quinone</keyword>
<feature type="binding site" evidence="6">
    <location>
        <position position="127"/>
    </location>
    <ligand>
        <name>[4Fe-4S] cluster</name>
        <dbReference type="ChEBI" id="CHEBI:49883"/>
        <label>2</label>
    </ligand>
</feature>
<dbReference type="PROSITE" id="PS51379">
    <property type="entry name" value="4FE4S_FER_2"/>
    <property type="match status" value="2"/>
</dbReference>
<evidence type="ECO:0000256" key="2">
    <source>
        <dbReference type="ARBA" id="ARBA00022723"/>
    </source>
</evidence>
<dbReference type="GO" id="GO:0005886">
    <property type="term" value="C:plasma membrane"/>
    <property type="evidence" value="ECO:0007669"/>
    <property type="project" value="UniProtKB-SubCell"/>
</dbReference>
<dbReference type="PROSITE" id="PS00198">
    <property type="entry name" value="4FE4S_FER_1"/>
    <property type="match status" value="1"/>
</dbReference>
<dbReference type="InterPro" id="IPR017896">
    <property type="entry name" value="4Fe4S_Fe-S-bd"/>
</dbReference>
<name>A0A936F2B0_9BACT</name>
<evidence type="ECO:0000313" key="9">
    <source>
        <dbReference type="EMBL" id="MBK8572520.1"/>
    </source>
</evidence>
<comment type="caution">
    <text evidence="9">The sequence shown here is derived from an EMBL/GenBank/DDBJ whole genome shotgun (WGS) entry which is preliminary data.</text>
</comment>
<dbReference type="GO" id="GO:0005506">
    <property type="term" value="F:iron ion binding"/>
    <property type="evidence" value="ECO:0007669"/>
    <property type="project" value="UniProtKB-UniRule"/>
</dbReference>
<dbReference type="Pfam" id="PF12838">
    <property type="entry name" value="Fer4_7"/>
    <property type="match status" value="1"/>
</dbReference>
<dbReference type="InterPro" id="IPR017900">
    <property type="entry name" value="4Fe4S_Fe_S_CS"/>
</dbReference>
<dbReference type="SUPFAM" id="SSF54862">
    <property type="entry name" value="4Fe-4S ferredoxins"/>
    <property type="match status" value="1"/>
</dbReference>
<comment type="subcellular location">
    <subcellularLocation>
        <location evidence="6">Cell membrane</location>
        <topology evidence="6">Peripheral membrane protein</topology>
    </subcellularLocation>
</comment>
<dbReference type="InterPro" id="IPR010226">
    <property type="entry name" value="NADH_quinone_OxRdtase_chainI"/>
</dbReference>
<accession>A0A936F2B0</accession>
<keyword evidence="5 6" id="KW-0411">Iron-sulfur</keyword>
<evidence type="ECO:0000259" key="8">
    <source>
        <dbReference type="PROSITE" id="PS51379"/>
    </source>
</evidence>
<feature type="binding site" evidence="6">
    <location>
        <position position="78"/>
    </location>
    <ligand>
        <name>[4Fe-4S] cluster</name>
        <dbReference type="ChEBI" id="CHEBI:49883"/>
        <label>1</label>
    </ligand>
</feature>
<dbReference type="GO" id="GO:0048038">
    <property type="term" value="F:quinone binding"/>
    <property type="evidence" value="ECO:0007669"/>
    <property type="project" value="UniProtKB-KW"/>
</dbReference>
<dbReference type="GO" id="GO:0050136">
    <property type="term" value="F:NADH dehydrogenase (quinone) (non-electrogenic) activity"/>
    <property type="evidence" value="ECO:0007669"/>
    <property type="project" value="UniProtKB-UniRule"/>
</dbReference>
<dbReference type="NCBIfam" id="TIGR01971">
    <property type="entry name" value="NuoI"/>
    <property type="match status" value="1"/>
</dbReference>
<comment type="similarity">
    <text evidence="6">Belongs to the complex I 23 kDa subunit family.</text>
</comment>
<evidence type="ECO:0000256" key="1">
    <source>
        <dbReference type="ARBA" id="ARBA00022485"/>
    </source>
</evidence>